<dbReference type="PANTHER" id="PTHR36615:SF7">
    <property type="entry name" value="PROTEIN, PUTATIVE-RELATED"/>
    <property type="match status" value="1"/>
</dbReference>
<reference evidence="1 2" key="1">
    <citation type="submission" date="2024-01" db="EMBL/GenBank/DDBJ databases">
        <title>The genomes of 5 underutilized Papilionoideae crops provide insights into root nodulation and disease resistanc.</title>
        <authorList>
            <person name="Jiang F."/>
        </authorList>
    </citation>
    <scope>NUCLEOTIDE SEQUENCE [LARGE SCALE GENOMIC DNA]</scope>
    <source>
        <strain evidence="1">JINMINGXINNONG_FW02</strain>
        <tissue evidence="1">Leaves</tissue>
    </source>
</reference>
<dbReference type="EMBL" id="JAYMYR010000011">
    <property type="protein sequence ID" value="KAK7331879.1"/>
    <property type="molecule type" value="Genomic_DNA"/>
</dbReference>
<organism evidence="1 2">
    <name type="scientific">Phaseolus coccineus</name>
    <name type="common">Scarlet runner bean</name>
    <name type="synonym">Phaseolus multiflorus</name>
    <dbReference type="NCBI Taxonomy" id="3886"/>
    <lineage>
        <taxon>Eukaryota</taxon>
        <taxon>Viridiplantae</taxon>
        <taxon>Streptophyta</taxon>
        <taxon>Embryophyta</taxon>
        <taxon>Tracheophyta</taxon>
        <taxon>Spermatophyta</taxon>
        <taxon>Magnoliopsida</taxon>
        <taxon>eudicotyledons</taxon>
        <taxon>Gunneridae</taxon>
        <taxon>Pentapetalae</taxon>
        <taxon>rosids</taxon>
        <taxon>fabids</taxon>
        <taxon>Fabales</taxon>
        <taxon>Fabaceae</taxon>
        <taxon>Papilionoideae</taxon>
        <taxon>50 kb inversion clade</taxon>
        <taxon>NPAAA clade</taxon>
        <taxon>indigoferoid/millettioid clade</taxon>
        <taxon>Phaseoleae</taxon>
        <taxon>Phaseolus</taxon>
    </lineage>
</organism>
<dbReference type="PANTHER" id="PTHR36615">
    <property type="entry name" value="PROTEIN, PUTATIVE-RELATED"/>
    <property type="match status" value="1"/>
</dbReference>
<keyword evidence="2" id="KW-1185">Reference proteome</keyword>
<evidence type="ECO:0000313" key="1">
    <source>
        <dbReference type="EMBL" id="KAK7331879.1"/>
    </source>
</evidence>
<proteinExistence type="predicted"/>
<protein>
    <submittedName>
        <fullName evidence="1">Uncharacterized protein</fullName>
    </submittedName>
</protein>
<accession>A0AAN9QE67</accession>
<dbReference type="AlphaFoldDB" id="A0AAN9QE67"/>
<name>A0AAN9QE67_PHACN</name>
<gene>
    <name evidence="1" type="ORF">VNO80_28622</name>
</gene>
<dbReference type="Proteomes" id="UP001374584">
    <property type="component" value="Unassembled WGS sequence"/>
</dbReference>
<comment type="caution">
    <text evidence="1">The sequence shown here is derived from an EMBL/GenBank/DDBJ whole genome shotgun (WGS) entry which is preliminary data.</text>
</comment>
<sequence>MSTYLIEVVVEALEAEHRSRSIWGIKEKNREIEMASGMMKPRRFSGRQIPKRGKVKVAIVLGLANSVFAIFSRTASCVAPPHFTH</sequence>
<evidence type="ECO:0000313" key="2">
    <source>
        <dbReference type="Proteomes" id="UP001374584"/>
    </source>
</evidence>